<gene>
    <name evidence="9" type="primary">LOC113216019</name>
</gene>
<protein>
    <submittedName>
        <fullName evidence="9">Endoplasmic reticulum-Golgi intermediate compartment protein 2</fullName>
    </submittedName>
</protein>
<evidence type="ECO:0000256" key="1">
    <source>
        <dbReference type="ARBA" id="ARBA00004457"/>
    </source>
</evidence>
<keyword evidence="8" id="KW-1185">Reference proteome</keyword>
<evidence type="ECO:0000259" key="7">
    <source>
        <dbReference type="Pfam" id="PF13850"/>
    </source>
</evidence>
<evidence type="ECO:0000256" key="2">
    <source>
        <dbReference type="ARBA" id="ARBA00005648"/>
    </source>
</evidence>
<organism evidence="8 9">
    <name type="scientific">Frankliniella occidentalis</name>
    <name type="common">Western flower thrips</name>
    <name type="synonym">Euthrips occidentalis</name>
    <dbReference type="NCBI Taxonomy" id="133901"/>
    <lineage>
        <taxon>Eukaryota</taxon>
        <taxon>Metazoa</taxon>
        <taxon>Ecdysozoa</taxon>
        <taxon>Arthropoda</taxon>
        <taxon>Hexapoda</taxon>
        <taxon>Insecta</taxon>
        <taxon>Pterygota</taxon>
        <taxon>Neoptera</taxon>
        <taxon>Paraneoptera</taxon>
        <taxon>Thysanoptera</taxon>
        <taxon>Terebrantia</taxon>
        <taxon>Thripoidea</taxon>
        <taxon>Thripidae</taxon>
        <taxon>Frankliniella</taxon>
    </lineage>
</organism>
<evidence type="ECO:0000256" key="4">
    <source>
        <dbReference type="ARBA" id="ARBA00022989"/>
    </source>
</evidence>
<keyword evidence="3" id="KW-0812">Transmembrane</keyword>
<dbReference type="InterPro" id="IPR012936">
    <property type="entry name" value="Erv_C"/>
</dbReference>
<sequence>MLRQRIRRVVSLKTVRELDAFPKVPDSYVEASPIGGTVSVCCWLAILWLVYSETRYWLDTRFLFKFTPDTDFDAKLKINIDMTVATPCNFIGADIVDSTNQNIFKFGNLEQEDTWWELNREQRTHFDTMRSLNSYLREEFHALQILLWKSGQAAMFGTLPPRKDKPKWPTDACRIYGSLTLNKVAGNLHVSAGKPLALPVGHVHLSPFMTDRAMNFSHRIHKFSFGEPSPGIIHPMEGDEKITDKSAMLYQYFIQVVPTDVDTFFSKMQTYQYSVKDHDRPIDHRNGSHGVAGIFFKYDMSALKVHVIQERDSVGQFLTRLSSMICGLYVCSGFLNNLVLYVISLFSENKSSHQSGSSAVITQPLTDINAAQSSILTKATLVGDIPISVPLEPNMAPN</sequence>
<dbReference type="PANTHER" id="PTHR10984">
    <property type="entry name" value="ENDOPLASMIC RETICULUM-GOLGI INTERMEDIATE COMPARTMENT PROTEIN"/>
    <property type="match status" value="1"/>
</dbReference>
<comment type="similarity">
    <text evidence="2">Belongs to the ERGIC family.</text>
</comment>
<name>A0A6J1TFG1_FRAOC</name>
<dbReference type="OrthoDB" id="5541786at2759"/>
<keyword evidence="5" id="KW-0472">Membrane</keyword>
<dbReference type="InterPro" id="IPR045888">
    <property type="entry name" value="Erv"/>
</dbReference>
<keyword evidence="4" id="KW-1133">Transmembrane helix</keyword>
<dbReference type="GeneID" id="113216019"/>
<dbReference type="GO" id="GO:0033116">
    <property type="term" value="C:endoplasmic reticulum-Golgi intermediate compartment membrane"/>
    <property type="evidence" value="ECO:0007669"/>
    <property type="project" value="UniProtKB-SubCell"/>
</dbReference>
<feature type="domain" description="Endoplasmic reticulum vesicle transporter N-terminal" evidence="7">
    <location>
        <begin position="15"/>
        <end position="102"/>
    </location>
</feature>
<accession>A0A6J1TFG1</accession>
<evidence type="ECO:0000313" key="9">
    <source>
        <dbReference type="RefSeq" id="XP_026291487.1"/>
    </source>
</evidence>
<dbReference type="GO" id="GO:0030134">
    <property type="term" value="C:COPII-coated ER to Golgi transport vesicle"/>
    <property type="evidence" value="ECO:0007669"/>
    <property type="project" value="TreeGrafter"/>
</dbReference>
<dbReference type="Proteomes" id="UP000504606">
    <property type="component" value="Unplaced"/>
</dbReference>
<comment type="subcellular location">
    <subcellularLocation>
        <location evidence="1">Endoplasmic reticulum-Golgi intermediate compartment membrane</location>
        <topology evidence="1">Multi-pass membrane protein</topology>
    </subcellularLocation>
</comment>
<reference evidence="9" key="1">
    <citation type="submission" date="2025-08" db="UniProtKB">
        <authorList>
            <consortium name="RefSeq"/>
        </authorList>
    </citation>
    <scope>IDENTIFICATION</scope>
    <source>
        <tissue evidence="9">Whole organism</tissue>
    </source>
</reference>
<dbReference type="KEGG" id="foc:113216019"/>
<dbReference type="RefSeq" id="XP_026291487.1">
    <property type="nucleotide sequence ID" value="XM_026435702.2"/>
</dbReference>
<evidence type="ECO:0000256" key="3">
    <source>
        <dbReference type="ARBA" id="ARBA00022692"/>
    </source>
</evidence>
<evidence type="ECO:0000259" key="6">
    <source>
        <dbReference type="Pfam" id="PF07970"/>
    </source>
</evidence>
<dbReference type="GO" id="GO:0006890">
    <property type="term" value="P:retrograde vesicle-mediated transport, Golgi to endoplasmic reticulum"/>
    <property type="evidence" value="ECO:0007669"/>
    <property type="project" value="TreeGrafter"/>
</dbReference>
<evidence type="ECO:0000313" key="8">
    <source>
        <dbReference type="Proteomes" id="UP000504606"/>
    </source>
</evidence>
<proteinExistence type="inferred from homology"/>
<dbReference type="InterPro" id="IPR039542">
    <property type="entry name" value="Erv_N"/>
</dbReference>
<dbReference type="Pfam" id="PF13850">
    <property type="entry name" value="ERGIC_N"/>
    <property type="match status" value="1"/>
</dbReference>
<dbReference type="GO" id="GO:0006888">
    <property type="term" value="P:endoplasmic reticulum to Golgi vesicle-mediated transport"/>
    <property type="evidence" value="ECO:0007669"/>
    <property type="project" value="TreeGrafter"/>
</dbReference>
<feature type="domain" description="Endoplasmic reticulum vesicle transporter C-terminal" evidence="6">
    <location>
        <begin position="170"/>
        <end position="334"/>
    </location>
</feature>
<dbReference type="AlphaFoldDB" id="A0A6J1TFG1"/>
<dbReference type="GO" id="GO:0005783">
    <property type="term" value="C:endoplasmic reticulum"/>
    <property type="evidence" value="ECO:0007669"/>
    <property type="project" value="TreeGrafter"/>
</dbReference>
<evidence type="ECO:0000256" key="5">
    <source>
        <dbReference type="ARBA" id="ARBA00023136"/>
    </source>
</evidence>
<dbReference type="PANTHER" id="PTHR10984:SF30">
    <property type="entry name" value="ENDOPLASMIC RETICULUM-GOLGI INTERMEDIATE COMPARTMENT PROTEIN 2"/>
    <property type="match status" value="1"/>
</dbReference>
<dbReference type="Pfam" id="PF07970">
    <property type="entry name" value="COPIIcoated_ERV"/>
    <property type="match status" value="1"/>
</dbReference>